<feature type="non-terminal residue" evidence="1">
    <location>
        <position position="1"/>
    </location>
</feature>
<sequence length="29" mass="3068">IDGTLLTGAPSFVPKSAKLAIKKARKRVT</sequence>
<evidence type="ECO:0000313" key="1">
    <source>
        <dbReference type="EMBL" id="EJX03770.1"/>
    </source>
</evidence>
<accession>J9GTR9</accession>
<proteinExistence type="predicted"/>
<name>J9GTR9_9ZZZZ</name>
<reference evidence="1" key="1">
    <citation type="journal article" date="2012" name="PLoS ONE">
        <title>Gene sets for utilization of primary and secondary nutrition supplies in the distal gut of endangered iberian lynx.</title>
        <authorList>
            <person name="Alcaide M."/>
            <person name="Messina E."/>
            <person name="Richter M."/>
            <person name="Bargiela R."/>
            <person name="Peplies J."/>
            <person name="Huws S.A."/>
            <person name="Newbold C.J."/>
            <person name="Golyshin P.N."/>
            <person name="Simon M.A."/>
            <person name="Lopez G."/>
            <person name="Yakimov M.M."/>
            <person name="Ferrer M."/>
        </authorList>
    </citation>
    <scope>NUCLEOTIDE SEQUENCE</scope>
</reference>
<gene>
    <name evidence="1" type="ORF">EVA_08126</name>
</gene>
<dbReference type="EMBL" id="AMCI01002043">
    <property type="protein sequence ID" value="EJX03770.1"/>
    <property type="molecule type" value="Genomic_DNA"/>
</dbReference>
<comment type="caution">
    <text evidence="1">The sequence shown here is derived from an EMBL/GenBank/DDBJ whole genome shotgun (WGS) entry which is preliminary data.</text>
</comment>
<protein>
    <submittedName>
        <fullName evidence="1">Uncharacterized protein</fullName>
    </submittedName>
</protein>
<organism evidence="1">
    <name type="scientific">gut metagenome</name>
    <dbReference type="NCBI Taxonomy" id="749906"/>
    <lineage>
        <taxon>unclassified sequences</taxon>
        <taxon>metagenomes</taxon>
        <taxon>organismal metagenomes</taxon>
    </lineage>
</organism>
<dbReference type="AlphaFoldDB" id="J9GTR9"/>